<evidence type="ECO:0000259" key="2">
    <source>
        <dbReference type="Pfam" id="PF00582"/>
    </source>
</evidence>
<feature type="compositionally biased region" description="Basic and acidic residues" evidence="1">
    <location>
        <begin position="25"/>
        <end position="35"/>
    </location>
</feature>
<evidence type="ECO:0000313" key="3">
    <source>
        <dbReference type="EMBL" id="SCV71046.1"/>
    </source>
</evidence>
<dbReference type="AlphaFoldDB" id="A0A238FIZ5"/>
<dbReference type="STRING" id="269621.A0A238FIZ5"/>
<dbReference type="PANTHER" id="PTHR46100:SF4">
    <property type="entry name" value="USPA DOMAIN-CONTAINING PROTEIN"/>
    <property type="match status" value="1"/>
</dbReference>
<dbReference type="PRINTS" id="PR01438">
    <property type="entry name" value="UNVRSLSTRESS"/>
</dbReference>
<dbReference type="Pfam" id="PF00582">
    <property type="entry name" value="Usp"/>
    <property type="match status" value="1"/>
</dbReference>
<name>A0A238FIZ5_9BASI</name>
<dbReference type="InterPro" id="IPR006016">
    <property type="entry name" value="UspA"/>
</dbReference>
<feature type="compositionally biased region" description="Acidic residues" evidence="1">
    <location>
        <begin position="93"/>
        <end position="108"/>
    </location>
</feature>
<dbReference type="EMBL" id="FMSP01000006">
    <property type="protein sequence ID" value="SCV71046.1"/>
    <property type="molecule type" value="Genomic_DNA"/>
</dbReference>
<dbReference type="Gene3D" id="3.40.50.620">
    <property type="entry name" value="HUPs"/>
    <property type="match status" value="1"/>
</dbReference>
<feature type="region of interest" description="Disordered" evidence="1">
    <location>
        <begin position="1"/>
        <end position="164"/>
    </location>
</feature>
<feature type="compositionally biased region" description="Basic and acidic residues" evidence="1">
    <location>
        <begin position="58"/>
        <end position="83"/>
    </location>
</feature>
<dbReference type="PANTHER" id="PTHR46100">
    <property type="entry name" value="IMP2'P"/>
    <property type="match status" value="1"/>
</dbReference>
<gene>
    <name evidence="3" type="ORF">BQ2448_3808</name>
</gene>
<dbReference type="OrthoDB" id="992776at2759"/>
<dbReference type="SUPFAM" id="SSF52402">
    <property type="entry name" value="Adenine nucleotide alpha hydrolases-like"/>
    <property type="match status" value="1"/>
</dbReference>
<dbReference type="InterPro" id="IPR014729">
    <property type="entry name" value="Rossmann-like_a/b/a_fold"/>
</dbReference>
<feature type="compositionally biased region" description="Polar residues" evidence="1">
    <location>
        <begin position="111"/>
        <end position="123"/>
    </location>
</feature>
<reference evidence="4" key="1">
    <citation type="submission" date="2016-09" db="EMBL/GenBank/DDBJ databases">
        <authorList>
            <person name="Jeantristanb JTB J.-T."/>
            <person name="Ricardo R."/>
        </authorList>
    </citation>
    <scope>NUCLEOTIDE SEQUENCE [LARGE SCALE GENOMIC DNA]</scope>
</reference>
<dbReference type="InterPro" id="IPR006015">
    <property type="entry name" value="Universal_stress_UspA"/>
</dbReference>
<sequence>MASFLRRISSRGSSDALPSLNVPSHDSDDDRDRSRGRSLSPFRRRKFSSKTRTTMGSSKRDASAEGLRRDSDHESDTEVDRTPVVRPSNAFDSDSEEEDESEGEDWPEEVLNNTEANSSTQTPEDFITREGLSMTFPGEGPNIDSRRSAGTGPGLLRRKSTKSGRTIQPLKLETGRLVFEKNRCSVTLTQGDPIKAGQGRRTRSFLVASDLSDESLYAIEVSLDVTDEMVRFDLMVAYFGSSQWAIGTVLREGDECTIVSIIETDSKFDPESTNLSASEKKAKIANQRERQASCLAISRQATALLEKTSLNVSIYCQAIHAKVPRHLLVDLIDYVQPTMVIIGTRGLSKIKGMLLGSVSNYLLQKSSCPVMVVRRPLRLSRTTHRKLSSLNREARRPLSEAIIESESRGGSVGDDACEPDDVKEKVQNMSISDK</sequence>
<keyword evidence="4" id="KW-1185">Reference proteome</keyword>
<feature type="region of interest" description="Disordered" evidence="1">
    <location>
        <begin position="399"/>
        <end position="434"/>
    </location>
</feature>
<dbReference type="CDD" id="cd23659">
    <property type="entry name" value="USP_At3g01520-like"/>
    <property type="match status" value="1"/>
</dbReference>
<dbReference type="Proteomes" id="UP000198372">
    <property type="component" value="Unassembled WGS sequence"/>
</dbReference>
<feature type="domain" description="UspA" evidence="2">
    <location>
        <begin position="243"/>
        <end position="374"/>
    </location>
</feature>
<organism evidence="3 4">
    <name type="scientific">Microbotryum intermedium</name>
    <dbReference type="NCBI Taxonomy" id="269621"/>
    <lineage>
        <taxon>Eukaryota</taxon>
        <taxon>Fungi</taxon>
        <taxon>Dikarya</taxon>
        <taxon>Basidiomycota</taxon>
        <taxon>Pucciniomycotina</taxon>
        <taxon>Microbotryomycetes</taxon>
        <taxon>Microbotryales</taxon>
        <taxon>Microbotryaceae</taxon>
        <taxon>Microbotryum</taxon>
    </lineage>
</organism>
<proteinExistence type="predicted"/>
<feature type="compositionally biased region" description="Basic and acidic residues" evidence="1">
    <location>
        <begin position="420"/>
        <end position="434"/>
    </location>
</feature>
<accession>A0A238FIZ5</accession>
<evidence type="ECO:0000313" key="4">
    <source>
        <dbReference type="Proteomes" id="UP000198372"/>
    </source>
</evidence>
<evidence type="ECO:0000256" key="1">
    <source>
        <dbReference type="SAM" id="MobiDB-lite"/>
    </source>
</evidence>
<protein>
    <submittedName>
        <fullName evidence="3">BQ2448_3808 protein</fullName>
    </submittedName>
</protein>